<evidence type="ECO:0000313" key="4">
    <source>
        <dbReference type="EMBL" id="RFM31482.1"/>
    </source>
</evidence>
<evidence type="ECO:0000256" key="3">
    <source>
        <dbReference type="RuleBase" id="RU000363"/>
    </source>
</evidence>
<dbReference type="CDD" id="cd05374">
    <property type="entry name" value="17beta-HSD-like_SDR_c"/>
    <property type="match status" value="1"/>
</dbReference>
<dbReference type="GO" id="GO:0016491">
    <property type="term" value="F:oxidoreductase activity"/>
    <property type="evidence" value="ECO:0007669"/>
    <property type="project" value="UniProtKB-KW"/>
</dbReference>
<dbReference type="Pfam" id="PF00106">
    <property type="entry name" value="adh_short"/>
    <property type="match status" value="1"/>
</dbReference>
<dbReference type="InterPro" id="IPR002347">
    <property type="entry name" value="SDR_fam"/>
</dbReference>
<dbReference type="SUPFAM" id="SSF51735">
    <property type="entry name" value="NAD(P)-binding Rossmann-fold domains"/>
    <property type="match status" value="1"/>
</dbReference>
<dbReference type="Gene3D" id="3.40.50.720">
    <property type="entry name" value="NAD(P)-binding Rossmann-like Domain"/>
    <property type="match status" value="1"/>
</dbReference>
<comment type="caution">
    <text evidence="4">The sequence shown here is derived from an EMBL/GenBank/DDBJ whole genome shotgun (WGS) entry which is preliminary data.</text>
</comment>
<dbReference type="PANTHER" id="PTHR43976">
    <property type="entry name" value="SHORT CHAIN DEHYDROGENASE"/>
    <property type="match status" value="1"/>
</dbReference>
<dbReference type="PRINTS" id="PR00081">
    <property type="entry name" value="GDHRDH"/>
</dbReference>
<dbReference type="Proteomes" id="UP000261174">
    <property type="component" value="Unassembled WGS sequence"/>
</dbReference>
<reference evidence="4 5" key="1">
    <citation type="submission" date="2018-08" db="EMBL/GenBank/DDBJ databases">
        <title>Chitinophaga sp. K20C18050901, a novel bacterium isolated from forest soil.</title>
        <authorList>
            <person name="Wang C."/>
        </authorList>
    </citation>
    <scope>NUCLEOTIDE SEQUENCE [LARGE SCALE GENOMIC DNA]</scope>
    <source>
        <strain evidence="4 5">K20C18050901</strain>
    </source>
</reference>
<gene>
    <name evidence="4" type="ORF">DXN04_27550</name>
</gene>
<dbReference type="OrthoDB" id="1235794at2"/>
<evidence type="ECO:0000256" key="1">
    <source>
        <dbReference type="ARBA" id="ARBA00006484"/>
    </source>
</evidence>
<dbReference type="InterPro" id="IPR051911">
    <property type="entry name" value="SDR_oxidoreductase"/>
</dbReference>
<name>A0A3E1NU66_9BACT</name>
<dbReference type="EMBL" id="QTJV01000013">
    <property type="protein sequence ID" value="RFM31482.1"/>
    <property type="molecule type" value="Genomic_DNA"/>
</dbReference>
<dbReference type="AlphaFoldDB" id="A0A3E1NU66"/>
<keyword evidence="2" id="KW-0560">Oxidoreductase</keyword>
<evidence type="ECO:0000313" key="5">
    <source>
        <dbReference type="Proteomes" id="UP000261174"/>
    </source>
</evidence>
<protein>
    <submittedName>
        <fullName evidence="4">SDR family NAD(P)-dependent oxidoreductase</fullName>
    </submittedName>
</protein>
<organism evidence="4 5">
    <name type="scientific">Chitinophaga silvisoli</name>
    <dbReference type="NCBI Taxonomy" id="2291814"/>
    <lineage>
        <taxon>Bacteria</taxon>
        <taxon>Pseudomonadati</taxon>
        <taxon>Bacteroidota</taxon>
        <taxon>Chitinophagia</taxon>
        <taxon>Chitinophagales</taxon>
        <taxon>Chitinophagaceae</taxon>
        <taxon>Chitinophaga</taxon>
    </lineage>
</organism>
<dbReference type="InterPro" id="IPR036291">
    <property type="entry name" value="NAD(P)-bd_dom_sf"/>
</dbReference>
<sequence length="268" mass="29414">MSNTIFITGASSGLGKATAKLFQQKGWRVIATMRHPEKETELNQLDNITLLQLDVTDIPNVKATVAKALSTGHIDVVFNNAGYGLSGPLESTSAEQILRQINTNLLGTIWVTQAFIPYFRERRKGLFITTTSVGGLVAFPFSSLYHATKWGLEGWSEGLYYELKSIGVGIKTVAPGGIQTDFLSRSFDTSSHPAYDELFSRFFSNADGALFSTAAQIAEVVYEAATDGKEQLRYIAGEDAKGIMAQREQLGNEGFRQFMETAFLKKNS</sequence>
<dbReference type="PANTHER" id="PTHR43976:SF16">
    <property type="entry name" value="SHORT-CHAIN DEHYDROGENASE_REDUCTASE FAMILY PROTEIN"/>
    <property type="match status" value="1"/>
</dbReference>
<dbReference type="PRINTS" id="PR00080">
    <property type="entry name" value="SDRFAMILY"/>
</dbReference>
<comment type="similarity">
    <text evidence="1 3">Belongs to the short-chain dehydrogenases/reductases (SDR) family.</text>
</comment>
<proteinExistence type="inferred from homology"/>
<evidence type="ECO:0000256" key="2">
    <source>
        <dbReference type="ARBA" id="ARBA00023002"/>
    </source>
</evidence>
<dbReference type="RefSeq" id="WP_116856638.1">
    <property type="nucleotide sequence ID" value="NZ_QTJV01000013.1"/>
</dbReference>
<accession>A0A3E1NU66</accession>
<keyword evidence="5" id="KW-1185">Reference proteome</keyword>